<organism evidence="1 2">
    <name type="scientific">Putridiphycobacter roseus</name>
    <dbReference type="NCBI Taxonomy" id="2219161"/>
    <lineage>
        <taxon>Bacteria</taxon>
        <taxon>Pseudomonadati</taxon>
        <taxon>Bacteroidota</taxon>
        <taxon>Flavobacteriia</taxon>
        <taxon>Flavobacteriales</taxon>
        <taxon>Crocinitomicaceae</taxon>
        <taxon>Putridiphycobacter</taxon>
    </lineage>
</organism>
<dbReference type="OrthoDB" id="6402880at2"/>
<proteinExistence type="predicted"/>
<sequence>MEEIYVNREIREMLIELAVKNKTITYARLNTAADAGYNFQDPDERDSFNEDLEAISMSEIKAGRPPLSCVVVYKSGSVGKTILESLYAMCEAPFDLNPETDKPNTKFLKSLQARCHEYWIIADNYKKFGPKKY</sequence>
<reference evidence="1 2" key="1">
    <citation type="submission" date="2018-06" db="EMBL/GenBank/DDBJ databases">
        <title>The draft genome sequence of Crocinitomix sp. SM1701.</title>
        <authorList>
            <person name="Zhang X."/>
        </authorList>
    </citation>
    <scope>NUCLEOTIDE SEQUENCE [LARGE SCALE GENOMIC DNA]</scope>
    <source>
        <strain evidence="1 2">SM1701</strain>
    </source>
</reference>
<dbReference type="AlphaFoldDB" id="A0A2W1N042"/>
<name>A0A2W1N042_9FLAO</name>
<dbReference type="RefSeq" id="WP_111062527.1">
    <property type="nucleotide sequence ID" value="NZ_JBHUCU010000027.1"/>
</dbReference>
<comment type="caution">
    <text evidence="1">The sequence shown here is derived from an EMBL/GenBank/DDBJ whole genome shotgun (WGS) entry which is preliminary data.</text>
</comment>
<protein>
    <submittedName>
        <fullName evidence="1">Uncharacterized protein</fullName>
    </submittedName>
</protein>
<evidence type="ECO:0000313" key="1">
    <source>
        <dbReference type="EMBL" id="PZE17567.1"/>
    </source>
</evidence>
<keyword evidence="2" id="KW-1185">Reference proteome</keyword>
<accession>A0A2W1N042</accession>
<evidence type="ECO:0000313" key="2">
    <source>
        <dbReference type="Proteomes" id="UP000249248"/>
    </source>
</evidence>
<dbReference type="EMBL" id="QKSB01000003">
    <property type="protein sequence ID" value="PZE17567.1"/>
    <property type="molecule type" value="Genomic_DNA"/>
</dbReference>
<gene>
    <name evidence="1" type="ORF">DNU06_06985</name>
</gene>
<dbReference type="Proteomes" id="UP000249248">
    <property type="component" value="Unassembled WGS sequence"/>
</dbReference>